<dbReference type="Gene3D" id="3.40.30.10">
    <property type="entry name" value="Glutaredoxin"/>
    <property type="match status" value="1"/>
</dbReference>
<protein>
    <submittedName>
        <fullName evidence="4">Redoxin family protein</fullName>
    </submittedName>
</protein>
<gene>
    <name evidence="4" type="ORF">FXV77_09395</name>
</gene>
<dbReference type="PROSITE" id="PS51352">
    <property type="entry name" value="THIOREDOXIN_2"/>
    <property type="match status" value="1"/>
</dbReference>
<dbReference type="RefSeq" id="WP_148918955.1">
    <property type="nucleotide sequence ID" value="NZ_VTAV01000004.1"/>
</dbReference>
<accession>A0A5D4H917</accession>
<dbReference type="InterPro" id="IPR017937">
    <property type="entry name" value="Thioredoxin_CS"/>
</dbReference>
<dbReference type="Proteomes" id="UP000322362">
    <property type="component" value="Unassembled WGS sequence"/>
</dbReference>
<comment type="caution">
    <text evidence="4">The sequence shown here is derived from an EMBL/GenBank/DDBJ whole genome shotgun (WGS) entry which is preliminary data.</text>
</comment>
<dbReference type="CDD" id="cd02966">
    <property type="entry name" value="TlpA_like_family"/>
    <property type="match status" value="1"/>
</dbReference>
<keyword evidence="1" id="KW-0676">Redox-active center</keyword>
<feature type="compositionally biased region" description="Basic and acidic residues" evidence="2">
    <location>
        <begin position="86"/>
        <end position="96"/>
    </location>
</feature>
<feature type="domain" description="Thioredoxin" evidence="3">
    <location>
        <begin position="199"/>
        <end position="352"/>
    </location>
</feature>
<evidence type="ECO:0000313" key="5">
    <source>
        <dbReference type="Proteomes" id="UP000322362"/>
    </source>
</evidence>
<dbReference type="PANTHER" id="PTHR42852:SF13">
    <property type="entry name" value="PROTEIN DIPZ"/>
    <property type="match status" value="1"/>
</dbReference>
<name>A0A5D4H917_9SPHI</name>
<organism evidence="4 5">
    <name type="scientific">Sphingobacterium phlebotomi</name>
    <dbReference type="NCBI Taxonomy" id="2605433"/>
    <lineage>
        <taxon>Bacteria</taxon>
        <taxon>Pseudomonadati</taxon>
        <taxon>Bacteroidota</taxon>
        <taxon>Sphingobacteriia</taxon>
        <taxon>Sphingobacteriales</taxon>
        <taxon>Sphingobacteriaceae</taxon>
        <taxon>Sphingobacterium</taxon>
    </lineage>
</organism>
<dbReference type="AlphaFoldDB" id="A0A5D4H917"/>
<proteinExistence type="predicted"/>
<dbReference type="SUPFAM" id="SSF52833">
    <property type="entry name" value="Thioredoxin-like"/>
    <property type="match status" value="1"/>
</dbReference>
<sequence>MNNFYKGGRGLAFSQREREVSFRKEKPPRLSKILAHPVGEDDHGLPSATVREVVDVTSEYPRDLFDTGSGAVREVFDCCSGATRRTTEANPKDYRSCPEPLPKRTRSASEGCPNSTRRNRLFFWGRRQNNLLVTYFSLYLCFLNKYRFSKRIFSLTTRRSKSMPCVLALICFMLFNLSTALAQSVETRTAEGQTEIKPLQIGDTIPEEVWDMPLQLVSHSTGEDTIKLRDYRDKKLIILDFWATWCASCLASMPYMHELETKMGKQAKLLPITFQDHNTILNFLNKSVSPTITAIKSSFSSIVDGKVLDAYFPSKSIPHVVVLDTRGRVRAISVPSALNVENLEEMIADGNAEPVRQRMQTIDSPLLSDGAGTDGIYYSAFLPYNAAMPFTTSFRTDSAKRHAHYYSLNTRLIKLFGHAVFVEDENVKHTGIHLLPSRRIFEVADPALYDQNNDEYPLEKVMFTYESVMPFKTTVTEAKRKMKNDLEFKFGLQAGLKKIKVPCLVLTVSDTSRIPYAEDGLQRKLVRKGVTVLNGGYEVLDQPSRNRSSSYLQNYPITQLVYMLNKLADGKTPFVIDETGIRKNIDLDIVDDLSDFGELQKALLLQGIKIEKQEREQVMFVLKESNYRSPSTQLELTPSGYVYLKKEGGDL</sequence>
<keyword evidence="5" id="KW-1185">Reference proteome</keyword>
<dbReference type="InterPro" id="IPR050553">
    <property type="entry name" value="Thioredoxin_ResA/DsbE_sf"/>
</dbReference>
<dbReference type="InterPro" id="IPR036249">
    <property type="entry name" value="Thioredoxin-like_sf"/>
</dbReference>
<evidence type="ECO:0000259" key="3">
    <source>
        <dbReference type="PROSITE" id="PS51352"/>
    </source>
</evidence>
<feature type="region of interest" description="Disordered" evidence="2">
    <location>
        <begin position="86"/>
        <end position="113"/>
    </location>
</feature>
<dbReference type="PROSITE" id="PS00194">
    <property type="entry name" value="THIOREDOXIN_1"/>
    <property type="match status" value="1"/>
</dbReference>
<dbReference type="InterPro" id="IPR012336">
    <property type="entry name" value="Thioredoxin-like_fold"/>
</dbReference>
<evidence type="ECO:0000256" key="2">
    <source>
        <dbReference type="SAM" id="MobiDB-lite"/>
    </source>
</evidence>
<dbReference type="Pfam" id="PF13905">
    <property type="entry name" value="Thioredoxin_8"/>
    <property type="match status" value="1"/>
</dbReference>
<evidence type="ECO:0000313" key="4">
    <source>
        <dbReference type="EMBL" id="TYR36703.1"/>
    </source>
</evidence>
<reference evidence="4 5" key="1">
    <citation type="submission" date="2019-08" db="EMBL/GenBank/DDBJ databases">
        <title>Phlebobacter frassis gen. nov. sp. nov., a new member of family Sphingobacteriaceae isolated from sand fly rearing media.</title>
        <authorList>
            <person name="Kakumanu M.L."/>
            <person name="Marayati B.F."/>
            <person name="Wada-Katsumata A."/>
            <person name="Wasserberg G."/>
            <person name="Schal C."/>
            <person name="Apperson C.S."/>
            <person name="Ponnusamy L."/>
        </authorList>
    </citation>
    <scope>NUCLEOTIDE SEQUENCE [LARGE SCALE GENOMIC DNA]</scope>
    <source>
        <strain evidence="4 5">SSI9</strain>
    </source>
</reference>
<evidence type="ECO:0000256" key="1">
    <source>
        <dbReference type="ARBA" id="ARBA00023284"/>
    </source>
</evidence>
<dbReference type="PANTHER" id="PTHR42852">
    <property type="entry name" value="THIOL:DISULFIDE INTERCHANGE PROTEIN DSBE"/>
    <property type="match status" value="1"/>
</dbReference>
<dbReference type="EMBL" id="VTAV01000004">
    <property type="protein sequence ID" value="TYR36703.1"/>
    <property type="molecule type" value="Genomic_DNA"/>
</dbReference>
<dbReference type="InterPro" id="IPR013766">
    <property type="entry name" value="Thioredoxin_domain"/>
</dbReference>